<protein>
    <submittedName>
        <fullName evidence="2">Rhodanese-related sulfurtransferase</fullName>
    </submittedName>
</protein>
<dbReference type="GO" id="GO:0016740">
    <property type="term" value="F:transferase activity"/>
    <property type="evidence" value="ECO:0007669"/>
    <property type="project" value="UniProtKB-KW"/>
</dbReference>
<dbReference type="AlphaFoldDB" id="A0A1W2HAT7"/>
<evidence type="ECO:0000313" key="2">
    <source>
        <dbReference type="EMBL" id="SMD45842.1"/>
    </source>
</evidence>
<feature type="domain" description="Rhodanese" evidence="1">
    <location>
        <begin position="25"/>
        <end position="110"/>
    </location>
</feature>
<keyword evidence="3" id="KW-1185">Reference proteome</keyword>
<sequence length="111" mass="12810">MFDFFRSKPKNYTDLYCEEFNKGMTDKDAVILDVRTAGEFQSGKIKGARNIDIMSPNFMAQVQNLPKDKKYYIYCRSGNRSGQACEIMSEMGFENTFNMAGGIIRWPYEVV</sequence>
<dbReference type="InterPro" id="IPR036873">
    <property type="entry name" value="Rhodanese-like_dom_sf"/>
</dbReference>
<dbReference type="InterPro" id="IPR050229">
    <property type="entry name" value="GlpE_sulfurtransferase"/>
</dbReference>
<dbReference type="SMART" id="SM00450">
    <property type="entry name" value="RHOD"/>
    <property type="match status" value="1"/>
</dbReference>
<reference evidence="3" key="1">
    <citation type="submission" date="2017-04" db="EMBL/GenBank/DDBJ databases">
        <authorList>
            <person name="Varghese N."/>
            <person name="Submissions S."/>
        </authorList>
    </citation>
    <scope>NUCLEOTIDE SEQUENCE [LARGE SCALE GENOMIC DNA]</scope>
    <source>
        <strain evidence="3">DSM 16537</strain>
    </source>
</reference>
<proteinExistence type="predicted"/>
<dbReference type="STRING" id="758820.SAMN00777080_4513"/>
<keyword evidence="2" id="KW-0808">Transferase</keyword>
<dbReference type="SUPFAM" id="SSF52821">
    <property type="entry name" value="Rhodanese/Cell cycle control phosphatase"/>
    <property type="match status" value="1"/>
</dbReference>
<evidence type="ECO:0000313" key="3">
    <source>
        <dbReference type="Proteomes" id="UP000192333"/>
    </source>
</evidence>
<evidence type="ECO:0000259" key="1">
    <source>
        <dbReference type="PROSITE" id="PS50206"/>
    </source>
</evidence>
<dbReference type="PANTHER" id="PTHR43031:SF16">
    <property type="entry name" value="OXIDOREDUCTASE"/>
    <property type="match status" value="1"/>
</dbReference>
<dbReference type="OrthoDB" id="9808735at2"/>
<dbReference type="Gene3D" id="3.40.250.10">
    <property type="entry name" value="Rhodanese-like domain"/>
    <property type="match status" value="1"/>
</dbReference>
<dbReference type="PROSITE" id="PS50206">
    <property type="entry name" value="RHODANESE_3"/>
    <property type="match status" value="1"/>
</dbReference>
<organism evidence="2 3">
    <name type="scientific">Aquiflexum balticum DSM 16537</name>
    <dbReference type="NCBI Taxonomy" id="758820"/>
    <lineage>
        <taxon>Bacteria</taxon>
        <taxon>Pseudomonadati</taxon>
        <taxon>Bacteroidota</taxon>
        <taxon>Cytophagia</taxon>
        <taxon>Cytophagales</taxon>
        <taxon>Cyclobacteriaceae</taxon>
        <taxon>Aquiflexum</taxon>
    </lineage>
</organism>
<dbReference type="CDD" id="cd00158">
    <property type="entry name" value="RHOD"/>
    <property type="match status" value="1"/>
</dbReference>
<dbReference type="Pfam" id="PF00581">
    <property type="entry name" value="Rhodanese"/>
    <property type="match status" value="1"/>
</dbReference>
<dbReference type="InterPro" id="IPR001763">
    <property type="entry name" value="Rhodanese-like_dom"/>
</dbReference>
<dbReference type="PANTHER" id="PTHR43031">
    <property type="entry name" value="FAD-DEPENDENT OXIDOREDUCTASE"/>
    <property type="match status" value="1"/>
</dbReference>
<name>A0A1W2HAT7_9BACT</name>
<dbReference type="RefSeq" id="WP_084122812.1">
    <property type="nucleotide sequence ID" value="NZ_LT838813.1"/>
</dbReference>
<gene>
    <name evidence="2" type="ORF">SAMN00777080_4513</name>
</gene>
<dbReference type="Proteomes" id="UP000192333">
    <property type="component" value="Chromosome I"/>
</dbReference>
<dbReference type="EMBL" id="LT838813">
    <property type="protein sequence ID" value="SMD45842.1"/>
    <property type="molecule type" value="Genomic_DNA"/>
</dbReference>
<accession>A0A1W2HAT7</accession>